<reference evidence="6 7" key="1">
    <citation type="submission" date="2020-08" db="EMBL/GenBank/DDBJ databases">
        <title>Genomic Encyclopedia of Type Strains, Phase IV (KMG-IV): sequencing the most valuable type-strain genomes for metagenomic binning, comparative biology and taxonomic classification.</title>
        <authorList>
            <person name="Goeker M."/>
        </authorList>
    </citation>
    <scope>NUCLEOTIDE SEQUENCE [LARGE SCALE GENOMIC DNA]</scope>
    <source>
        <strain evidence="6 7">DSM 103737</strain>
    </source>
</reference>
<keyword evidence="4 6" id="KW-0067">ATP-binding</keyword>
<dbReference type="GO" id="GO:0005524">
    <property type="term" value="F:ATP binding"/>
    <property type="evidence" value="ECO:0007669"/>
    <property type="project" value="UniProtKB-KW"/>
</dbReference>
<dbReference type="PROSITE" id="PS50893">
    <property type="entry name" value="ABC_TRANSPORTER_2"/>
    <property type="match status" value="1"/>
</dbReference>
<gene>
    <name evidence="6" type="ORF">GGR16_003856</name>
</gene>
<dbReference type="GO" id="GO:0016887">
    <property type="term" value="F:ATP hydrolysis activity"/>
    <property type="evidence" value="ECO:0007669"/>
    <property type="project" value="InterPro"/>
</dbReference>
<dbReference type="InterPro" id="IPR003439">
    <property type="entry name" value="ABC_transporter-like_ATP-bd"/>
</dbReference>
<evidence type="ECO:0000259" key="5">
    <source>
        <dbReference type="PROSITE" id="PS50893"/>
    </source>
</evidence>
<evidence type="ECO:0000256" key="1">
    <source>
        <dbReference type="ARBA" id="ARBA00005417"/>
    </source>
</evidence>
<keyword evidence="7" id="KW-1185">Reference proteome</keyword>
<dbReference type="RefSeq" id="WP_183317636.1">
    <property type="nucleotide sequence ID" value="NZ_JACIEN010000005.1"/>
</dbReference>
<comment type="similarity">
    <text evidence="1">Belongs to the ABC transporter superfamily.</text>
</comment>
<dbReference type="EMBL" id="JACIEN010000005">
    <property type="protein sequence ID" value="MBB4018809.1"/>
    <property type="molecule type" value="Genomic_DNA"/>
</dbReference>
<dbReference type="PROSITE" id="PS00211">
    <property type="entry name" value="ABC_TRANSPORTER_1"/>
    <property type="match status" value="1"/>
</dbReference>
<protein>
    <submittedName>
        <fullName evidence="6">NitT/TauT family transport system ATP-binding protein</fullName>
    </submittedName>
</protein>
<dbReference type="CDD" id="cd03293">
    <property type="entry name" value="ABC_NrtD_SsuB_transporters"/>
    <property type="match status" value="1"/>
</dbReference>
<evidence type="ECO:0000313" key="7">
    <source>
        <dbReference type="Proteomes" id="UP000577362"/>
    </source>
</evidence>
<name>A0A840C5T4_9HYPH</name>
<organism evidence="6 7">
    <name type="scientific">Chelatococcus caeni</name>
    <dbReference type="NCBI Taxonomy" id="1348468"/>
    <lineage>
        <taxon>Bacteria</taxon>
        <taxon>Pseudomonadati</taxon>
        <taxon>Pseudomonadota</taxon>
        <taxon>Alphaproteobacteria</taxon>
        <taxon>Hyphomicrobiales</taxon>
        <taxon>Chelatococcaceae</taxon>
        <taxon>Chelatococcus</taxon>
    </lineage>
</organism>
<dbReference type="Proteomes" id="UP000577362">
    <property type="component" value="Unassembled WGS sequence"/>
</dbReference>
<dbReference type="Gene3D" id="3.40.50.300">
    <property type="entry name" value="P-loop containing nucleotide triphosphate hydrolases"/>
    <property type="match status" value="1"/>
</dbReference>
<accession>A0A840C5T4</accession>
<keyword evidence="3" id="KW-0547">Nucleotide-binding</keyword>
<dbReference type="SUPFAM" id="SSF52540">
    <property type="entry name" value="P-loop containing nucleoside triphosphate hydrolases"/>
    <property type="match status" value="1"/>
</dbReference>
<evidence type="ECO:0000313" key="6">
    <source>
        <dbReference type="EMBL" id="MBB4018809.1"/>
    </source>
</evidence>
<evidence type="ECO:0000256" key="3">
    <source>
        <dbReference type="ARBA" id="ARBA00022741"/>
    </source>
</evidence>
<dbReference type="Pfam" id="PF00005">
    <property type="entry name" value="ABC_tran"/>
    <property type="match status" value="1"/>
</dbReference>
<evidence type="ECO:0000256" key="4">
    <source>
        <dbReference type="ARBA" id="ARBA00022840"/>
    </source>
</evidence>
<dbReference type="AlphaFoldDB" id="A0A840C5T4"/>
<dbReference type="InterPro" id="IPR027417">
    <property type="entry name" value="P-loop_NTPase"/>
</dbReference>
<dbReference type="SMART" id="SM00382">
    <property type="entry name" value="AAA"/>
    <property type="match status" value="1"/>
</dbReference>
<keyword evidence="2" id="KW-0813">Transport</keyword>
<comment type="caution">
    <text evidence="6">The sequence shown here is derived from an EMBL/GenBank/DDBJ whole genome shotgun (WGS) entry which is preliminary data.</text>
</comment>
<dbReference type="InterPro" id="IPR017871">
    <property type="entry name" value="ABC_transporter-like_CS"/>
</dbReference>
<sequence length="274" mass="30285">MPAAARRFTVISRDEPAGTRRLIEIRGLSKTYRTRAGDVPSLSPVDLDVDEGEFIAVVGPSGCGKSTLLKLLAGLIAPTEGEVRIDGEAVREPPDNVGIVFQSPVLLAWRTLLRNVMMPVEVRGLDRATHLARAHQLLETAGLKGFEDKYPWQLSGGMQQRAAICRALVHDPALLLMDEPFGALDAMTREHMNLELQRIHGETNKTIIFITHSIPEAVFLADRVVVMSSRPGTVEAIYKVDLPRPRSLEMMGERSFAEITKEIRGHFYARGALD</sequence>
<feature type="domain" description="ABC transporter" evidence="5">
    <location>
        <begin position="23"/>
        <end position="254"/>
    </location>
</feature>
<dbReference type="PANTHER" id="PTHR42788:SF13">
    <property type="entry name" value="ALIPHATIC SULFONATES IMPORT ATP-BINDING PROTEIN SSUB"/>
    <property type="match status" value="1"/>
</dbReference>
<proteinExistence type="inferred from homology"/>
<evidence type="ECO:0000256" key="2">
    <source>
        <dbReference type="ARBA" id="ARBA00022448"/>
    </source>
</evidence>
<dbReference type="InterPro" id="IPR050166">
    <property type="entry name" value="ABC_transporter_ATP-bind"/>
</dbReference>
<dbReference type="PANTHER" id="PTHR42788">
    <property type="entry name" value="TAURINE IMPORT ATP-BINDING PROTEIN-RELATED"/>
    <property type="match status" value="1"/>
</dbReference>
<dbReference type="InterPro" id="IPR003593">
    <property type="entry name" value="AAA+_ATPase"/>
</dbReference>